<keyword evidence="4" id="KW-0805">Transcription regulation</keyword>
<name>A0A9P0H5E9_NEZVI</name>
<dbReference type="InterPro" id="IPR006786">
    <property type="entry name" value="Pinin_SDK_MemA"/>
</dbReference>
<feature type="coiled-coil region" evidence="8">
    <location>
        <begin position="187"/>
        <end position="257"/>
    </location>
</feature>
<evidence type="ECO:0000256" key="8">
    <source>
        <dbReference type="SAM" id="Coils"/>
    </source>
</evidence>
<feature type="compositionally biased region" description="Basic and acidic residues" evidence="9">
    <location>
        <begin position="353"/>
        <end position="382"/>
    </location>
</feature>
<dbReference type="PANTHER" id="PTHR12707:SF0">
    <property type="entry name" value="PININ"/>
    <property type="match status" value="1"/>
</dbReference>
<evidence type="ECO:0000256" key="2">
    <source>
        <dbReference type="ARBA" id="ARBA00010386"/>
    </source>
</evidence>
<reference evidence="11" key="1">
    <citation type="submission" date="2022-01" db="EMBL/GenBank/DDBJ databases">
        <authorList>
            <person name="King R."/>
        </authorList>
    </citation>
    <scope>NUCLEOTIDE SEQUENCE</scope>
</reference>
<dbReference type="OrthoDB" id="330772at2759"/>
<evidence type="ECO:0000256" key="4">
    <source>
        <dbReference type="ARBA" id="ARBA00023015"/>
    </source>
</evidence>
<evidence type="ECO:0000256" key="5">
    <source>
        <dbReference type="ARBA" id="ARBA00023163"/>
    </source>
</evidence>
<feature type="region of interest" description="Disordered" evidence="9">
    <location>
        <begin position="309"/>
        <end position="414"/>
    </location>
</feature>
<comment type="similarity">
    <text evidence="2">Belongs to the pinin family.</text>
</comment>
<keyword evidence="3" id="KW-0507">mRNA processing</keyword>
<protein>
    <recommendedName>
        <fullName evidence="10">Pinin/SDK/MemA protein domain-containing protein</fullName>
    </recommendedName>
</protein>
<feature type="coiled-coil region" evidence="8">
    <location>
        <begin position="5"/>
        <end position="32"/>
    </location>
</feature>
<dbReference type="AlphaFoldDB" id="A0A9P0H5E9"/>
<dbReference type="GO" id="GO:0006397">
    <property type="term" value="P:mRNA processing"/>
    <property type="evidence" value="ECO:0007669"/>
    <property type="project" value="UniProtKB-KW"/>
</dbReference>
<feature type="compositionally biased region" description="Basic and acidic residues" evidence="9">
    <location>
        <begin position="309"/>
        <end position="330"/>
    </location>
</feature>
<feature type="compositionally biased region" description="Acidic residues" evidence="9">
    <location>
        <begin position="331"/>
        <end position="352"/>
    </location>
</feature>
<comment type="subcellular location">
    <subcellularLocation>
        <location evidence="1">Nucleus</location>
    </subcellularLocation>
</comment>
<dbReference type="Pfam" id="PF04696">
    <property type="entry name" value="Pinin_SDK_memA"/>
    <property type="match status" value="1"/>
</dbReference>
<feature type="compositionally biased region" description="Basic and acidic residues" evidence="9">
    <location>
        <begin position="104"/>
        <end position="116"/>
    </location>
</feature>
<evidence type="ECO:0000259" key="10">
    <source>
        <dbReference type="Pfam" id="PF04696"/>
    </source>
</evidence>
<evidence type="ECO:0000256" key="1">
    <source>
        <dbReference type="ARBA" id="ARBA00004123"/>
    </source>
</evidence>
<sequence>MQTSILTIQNELEKARERLKGVEDNIKKSIGRDINSGPPILRAGFKRAARHLDSAAETPARQRFQNESVKSRLGDFIRSTEEPRSREHDFRGRINRRLSATDTPRLRKVEKTEERVPAKKRLGEQPAVTVFSRLSGPPKDDDFEEKESVKITSQVIVQDAPSRKEVLAAQNGDNQSKARNRRMFGALLGTLQKFRQEENRLKEKEDKRAQVEKKLEEAALREKEELKKKRQELFSSRRQQQIEIRQLEYKLVRLKQLTEWESTKKHLLNFIQTKSSPKIFFLPKIHNEKSKELLEESKKHIQQMIEEKRAEVEKAIADHAATKKDGREDIHDEEETRGDEEEEEEEEEEGEVRDENSEAPVERMDIEEAVEKDNLNGVSDKENDAEEESVIDEQKIESSPNPGPEVDVDIEETT</sequence>
<gene>
    <name evidence="11" type="ORF">NEZAVI_LOCUS5954</name>
</gene>
<evidence type="ECO:0000313" key="11">
    <source>
        <dbReference type="EMBL" id="CAH1395734.1"/>
    </source>
</evidence>
<feature type="compositionally biased region" description="Basic and acidic residues" evidence="9">
    <location>
        <begin position="80"/>
        <end position="92"/>
    </location>
</feature>
<keyword evidence="7" id="KW-0539">Nucleus</keyword>
<evidence type="ECO:0000256" key="6">
    <source>
        <dbReference type="ARBA" id="ARBA00023187"/>
    </source>
</evidence>
<feature type="domain" description="Pinin/SDK/MemA protein" evidence="10">
    <location>
        <begin position="175"/>
        <end position="299"/>
    </location>
</feature>
<keyword evidence="12" id="KW-1185">Reference proteome</keyword>
<evidence type="ECO:0000256" key="9">
    <source>
        <dbReference type="SAM" id="MobiDB-lite"/>
    </source>
</evidence>
<dbReference type="EMBL" id="OV725079">
    <property type="protein sequence ID" value="CAH1395734.1"/>
    <property type="molecule type" value="Genomic_DNA"/>
</dbReference>
<proteinExistence type="inferred from homology"/>
<keyword evidence="8" id="KW-0175">Coiled coil</keyword>
<keyword evidence="5" id="KW-0804">Transcription</keyword>
<dbReference type="PANTHER" id="PTHR12707">
    <property type="entry name" value="PINN"/>
    <property type="match status" value="1"/>
</dbReference>
<evidence type="ECO:0000313" key="12">
    <source>
        <dbReference type="Proteomes" id="UP001152798"/>
    </source>
</evidence>
<keyword evidence="6" id="KW-0508">mRNA splicing</keyword>
<accession>A0A9P0H5E9</accession>
<dbReference type="GO" id="GO:0008380">
    <property type="term" value="P:RNA splicing"/>
    <property type="evidence" value="ECO:0007669"/>
    <property type="project" value="UniProtKB-KW"/>
</dbReference>
<dbReference type="InterPro" id="IPR039853">
    <property type="entry name" value="Pinin"/>
</dbReference>
<evidence type="ECO:0000256" key="3">
    <source>
        <dbReference type="ARBA" id="ARBA00022664"/>
    </source>
</evidence>
<organism evidence="11 12">
    <name type="scientific">Nezara viridula</name>
    <name type="common">Southern green stink bug</name>
    <name type="synonym">Cimex viridulus</name>
    <dbReference type="NCBI Taxonomy" id="85310"/>
    <lineage>
        <taxon>Eukaryota</taxon>
        <taxon>Metazoa</taxon>
        <taxon>Ecdysozoa</taxon>
        <taxon>Arthropoda</taxon>
        <taxon>Hexapoda</taxon>
        <taxon>Insecta</taxon>
        <taxon>Pterygota</taxon>
        <taxon>Neoptera</taxon>
        <taxon>Paraneoptera</taxon>
        <taxon>Hemiptera</taxon>
        <taxon>Heteroptera</taxon>
        <taxon>Panheteroptera</taxon>
        <taxon>Pentatomomorpha</taxon>
        <taxon>Pentatomoidea</taxon>
        <taxon>Pentatomidae</taxon>
        <taxon>Pentatominae</taxon>
        <taxon>Nezara</taxon>
    </lineage>
</organism>
<evidence type="ECO:0000256" key="7">
    <source>
        <dbReference type="ARBA" id="ARBA00023242"/>
    </source>
</evidence>
<feature type="region of interest" description="Disordered" evidence="9">
    <location>
        <begin position="80"/>
        <end position="116"/>
    </location>
</feature>
<dbReference type="Proteomes" id="UP001152798">
    <property type="component" value="Chromosome 3"/>
</dbReference>
<dbReference type="GO" id="GO:0071013">
    <property type="term" value="C:catalytic step 2 spliceosome"/>
    <property type="evidence" value="ECO:0007669"/>
    <property type="project" value="TreeGrafter"/>
</dbReference>